<organism evidence="6 7">
    <name type="scientific">Bordetella trematum</name>
    <dbReference type="NCBI Taxonomy" id="123899"/>
    <lineage>
        <taxon>Bacteria</taxon>
        <taxon>Pseudomonadati</taxon>
        <taxon>Pseudomonadota</taxon>
        <taxon>Betaproteobacteria</taxon>
        <taxon>Burkholderiales</taxon>
        <taxon>Alcaligenaceae</taxon>
        <taxon>Bordetella</taxon>
    </lineage>
</organism>
<feature type="domain" description="HTH luxR-type" evidence="4">
    <location>
        <begin position="125"/>
        <end position="190"/>
    </location>
</feature>
<dbReference type="GO" id="GO:0006355">
    <property type="term" value="P:regulation of DNA-templated transcription"/>
    <property type="evidence" value="ECO:0007669"/>
    <property type="project" value="InterPro"/>
</dbReference>
<keyword evidence="2" id="KW-0238">DNA-binding</keyword>
<dbReference type="GO" id="GO:0003677">
    <property type="term" value="F:DNA binding"/>
    <property type="evidence" value="ECO:0007669"/>
    <property type="project" value="UniProtKB-KW"/>
</dbReference>
<dbReference type="CDD" id="cd17535">
    <property type="entry name" value="REC_NarL-like"/>
    <property type="match status" value="1"/>
</dbReference>
<dbReference type="AlphaFoldDB" id="A0A157PEU3"/>
<dbReference type="KEGG" id="btrm:SAMEA390648701839"/>
<dbReference type="Gene3D" id="3.40.50.2300">
    <property type="match status" value="1"/>
</dbReference>
<dbReference type="PRINTS" id="PR00038">
    <property type="entry name" value="HTHLUXR"/>
</dbReference>
<accession>A0A157PEU3</accession>
<dbReference type="SUPFAM" id="SSF46894">
    <property type="entry name" value="C-terminal effector domain of the bipartite response regulators"/>
    <property type="match status" value="1"/>
</dbReference>
<dbReference type="eggNOG" id="COG2197">
    <property type="taxonomic scope" value="Bacteria"/>
</dbReference>
<dbReference type="Proteomes" id="UP000076825">
    <property type="component" value="Chromosome 1"/>
</dbReference>
<feature type="modified residue" description="4-aspartylphosphate" evidence="3">
    <location>
        <position position="38"/>
    </location>
</feature>
<dbReference type="SUPFAM" id="SSF52172">
    <property type="entry name" value="CheY-like"/>
    <property type="match status" value="1"/>
</dbReference>
<evidence type="ECO:0000313" key="6">
    <source>
        <dbReference type="EMBL" id="SAI69561.1"/>
    </source>
</evidence>
<dbReference type="InterPro" id="IPR058245">
    <property type="entry name" value="NreC/VraR/RcsB-like_REC"/>
</dbReference>
<dbReference type="PATRIC" id="fig|123899.6.peg.1826"/>
<evidence type="ECO:0000313" key="7">
    <source>
        <dbReference type="Proteomes" id="UP000076825"/>
    </source>
</evidence>
<dbReference type="Pfam" id="PF00072">
    <property type="entry name" value="Response_reg"/>
    <property type="match status" value="1"/>
</dbReference>
<feature type="domain" description="Response regulatory" evidence="5">
    <location>
        <begin position="1"/>
        <end position="106"/>
    </location>
</feature>
<dbReference type="Pfam" id="PF00196">
    <property type="entry name" value="GerE"/>
    <property type="match status" value="1"/>
</dbReference>
<evidence type="ECO:0000256" key="3">
    <source>
        <dbReference type="PROSITE-ProRule" id="PRU00169"/>
    </source>
</evidence>
<keyword evidence="7" id="KW-1185">Reference proteome</keyword>
<dbReference type="PANTHER" id="PTHR43214">
    <property type="entry name" value="TWO-COMPONENT RESPONSE REGULATOR"/>
    <property type="match status" value="1"/>
</dbReference>
<dbReference type="SMART" id="SM00448">
    <property type="entry name" value="REC"/>
    <property type="match status" value="1"/>
</dbReference>
<dbReference type="STRING" id="123899.SAMEA3906487_01839"/>
<dbReference type="InterPro" id="IPR000792">
    <property type="entry name" value="Tscrpt_reg_LuxR_C"/>
</dbReference>
<dbReference type="InterPro" id="IPR016032">
    <property type="entry name" value="Sig_transdc_resp-reg_C-effctor"/>
</dbReference>
<evidence type="ECO:0000259" key="4">
    <source>
        <dbReference type="PROSITE" id="PS50043"/>
    </source>
</evidence>
<dbReference type="PROSITE" id="PS50110">
    <property type="entry name" value="RESPONSE_REGULATORY"/>
    <property type="match status" value="1"/>
</dbReference>
<dbReference type="EMBL" id="LT546645">
    <property type="protein sequence ID" value="SAI69561.1"/>
    <property type="molecule type" value="Genomic_DNA"/>
</dbReference>
<dbReference type="SMART" id="SM00421">
    <property type="entry name" value="HTH_LUXR"/>
    <property type="match status" value="1"/>
</dbReference>
<dbReference type="CDD" id="cd06170">
    <property type="entry name" value="LuxR_C_like"/>
    <property type="match status" value="1"/>
</dbReference>
<dbReference type="PROSITE" id="PS00622">
    <property type="entry name" value="HTH_LUXR_1"/>
    <property type="match status" value="1"/>
</dbReference>
<evidence type="ECO:0000256" key="2">
    <source>
        <dbReference type="ARBA" id="ARBA00023125"/>
    </source>
</evidence>
<sequence>MELGLSEVPGLRVVGKARNSTELLALLATQQCDILFSDYSMPGGSFGDGMGMLSYVRRRYPKIKIIVFTVIDNDAIVFEMMRLGVKSVLNKSESMRQVVAAIQAVHTGGVYAPPLLAREAQAHAESNGLPALSRREVEVLRLYVSGASVTQIARQLNRTKQTVSTQKSSAMQKLGLQRDVDLFRFAYQNGMVQGSDALAVRGSAACVLN</sequence>
<dbReference type="PROSITE" id="PS50043">
    <property type="entry name" value="HTH_LUXR_2"/>
    <property type="match status" value="1"/>
</dbReference>
<protein>
    <submittedName>
        <fullName evidence="6">Two-component response regulator of capsular synthesis</fullName>
    </submittedName>
</protein>
<keyword evidence="1 3" id="KW-0597">Phosphoprotein</keyword>
<evidence type="ECO:0000259" key="5">
    <source>
        <dbReference type="PROSITE" id="PS50110"/>
    </source>
</evidence>
<gene>
    <name evidence="6" type="primary">rcsB_1</name>
    <name evidence="6" type="ORF">SAMEA3906487_01839</name>
</gene>
<reference evidence="6 7" key="1">
    <citation type="submission" date="2016-04" db="EMBL/GenBank/DDBJ databases">
        <authorList>
            <consortium name="Pathogen Informatics"/>
        </authorList>
    </citation>
    <scope>NUCLEOTIDE SEQUENCE [LARGE SCALE GENOMIC DNA]</scope>
    <source>
        <strain evidence="6 7">H044680328</strain>
    </source>
</reference>
<dbReference type="GO" id="GO:0000160">
    <property type="term" value="P:phosphorelay signal transduction system"/>
    <property type="evidence" value="ECO:0007669"/>
    <property type="project" value="InterPro"/>
</dbReference>
<dbReference type="PANTHER" id="PTHR43214:SF17">
    <property type="entry name" value="TRANSCRIPTIONAL REGULATORY PROTEIN RCSB"/>
    <property type="match status" value="1"/>
</dbReference>
<evidence type="ECO:0000256" key="1">
    <source>
        <dbReference type="ARBA" id="ARBA00022553"/>
    </source>
</evidence>
<dbReference type="InterPro" id="IPR011006">
    <property type="entry name" value="CheY-like_superfamily"/>
</dbReference>
<name>A0A157PEU3_9BORD</name>
<dbReference type="InterPro" id="IPR039420">
    <property type="entry name" value="WalR-like"/>
</dbReference>
<dbReference type="InterPro" id="IPR001789">
    <property type="entry name" value="Sig_transdc_resp-reg_receiver"/>
</dbReference>
<proteinExistence type="predicted"/>